<reference evidence="9" key="2">
    <citation type="submission" date="2021-01" db="EMBL/GenBank/DDBJ databases">
        <authorList>
            <person name="Schikora-Tamarit M.A."/>
        </authorList>
    </citation>
    <scope>NUCLEOTIDE SEQUENCE</scope>
    <source>
        <strain evidence="9">CBS2887</strain>
    </source>
</reference>
<feature type="domain" description="C2H2-type" evidence="8">
    <location>
        <begin position="260"/>
        <end position="287"/>
    </location>
</feature>
<dbReference type="Proteomes" id="UP000774326">
    <property type="component" value="Unassembled WGS sequence"/>
</dbReference>
<comment type="caution">
    <text evidence="9">The sequence shown here is derived from an EMBL/GenBank/DDBJ whole genome shotgun (WGS) entry which is preliminary data.</text>
</comment>
<dbReference type="GO" id="GO:0000978">
    <property type="term" value="F:RNA polymerase II cis-regulatory region sequence-specific DNA binding"/>
    <property type="evidence" value="ECO:0007669"/>
    <property type="project" value="TreeGrafter"/>
</dbReference>
<name>A0A9P8PXQ0_WICPI</name>
<dbReference type="OrthoDB" id="9439903at2759"/>
<sequence length="570" mass="63175">MVSLFSVFVGLYDSIKKNIFVLDTVLPGSSSSSSSFSSKNLSDFPKLSVKESGTTSPKSESSEASEAHENSKFVPVLSNSTTSTHSDEALFPSLGSINNEIFQEAEFTQCSNQHTAEQLAKMIRIEKNQQQNTMDFKFDFNSQLNADLKASEFLNTPSPSSVDHTGYGSSVSSNSSLNNYDENLQHRRCAQTTPAHGQDEFPGVPPANTFIFGPDMNEQQQNHLPTPPTVSPSGVAPATITTTTKSLTKPVTTKNKEKAYICEYCGSEFKIRGYLTRHIKKHAINKAYECPFYDENAEHKCHPNGGFSRRDTYKTHLKSRHFKYPKGTKLVNRLNLSGSCGLCGEFFDSSDDWIEHHIENAGCSQLPQNYQVRVKNSRNKFYEFPNLNRSSEQVLVSPVSNTDLSSTGASPNNAVQQNATGYDQQVPYFQQQSQQQLPQLPQLPQQLPYMLQAKQELQQLPPLPQMQIQPLQQLPSSASYTSLNSFASSQSSTTALLNSFQATTANKQAAFPQSSSDNLEELYKHFNYAPAVNQAGNNTGVNFMGDFNDDFSLDVESSVNYSQFNSVAPQ</sequence>
<proteinExistence type="predicted"/>
<dbReference type="SUPFAM" id="SSF57667">
    <property type="entry name" value="beta-beta-alpha zinc fingers"/>
    <property type="match status" value="1"/>
</dbReference>
<keyword evidence="4" id="KW-0862">Zinc</keyword>
<dbReference type="GO" id="GO:0000981">
    <property type="term" value="F:DNA-binding transcription factor activity, RNA polymerase II-specific"/>
    <property type="evidence" value="ECO:0007669"/>
    <property type="project" value="TreeGrafter"/>
</dbReference>
<keyword evidence="5" id="KW-0539">Nucleus</keyword>
<dbReference type="Gene3D" id="3.30.160.60">
    <property type="entry name" value="Classic Zinc Finger"/>
    <property type="match status" value="1"/>
</dbReference>
<dbReference type="GO" id="GO:0005634">
    <property type="term" value="C:nucleus"/>
    <property type="evidence" value="ECO:0007669"/>
    <property type="project" value="UniProtKB-SubCell"/>
</dbReference>
<organism evidence="9 10">
    <name type="scientific">Wickerhamomyces pijperi</name>
    <name type="common">Yeast</name>
    <name type="synonym">Pichia pijperi</name>
    <dbReference type="NCBI Taxonomy" id="599730"/>
    <lineage>
        <taxon>Eukaryota</taxon>
        <taxon>Fungi</taxon>
        <taxon>Dikarya</taxon>
        <taxon>Ascomycota</taxon>
        <taxon>Saccharomycotina</taxon>
        <taxon>Saccharomycetes</taxon>
        <taxon>Phaffomycetales</taxon>
        <taxon>Wickerhamomycetaceae</taxon>
        <taxon>Wickerhamomyces</taxon>
    </lineage>
</organism>
<evidence type="ECO:0000256" key="5">
    <source>
        <dbReference type="ARBA" id="ARBA00023242"/>
    </source>
</evidence>
<evidence type="ECO:0000259" key="8">
    <source>
        <dbReference type="PROSITE" id="PS50157"/>
    </source>
</evidence>
<evidence type="ECO:0000256" key="3">
    <source>
        <dbReference type="ARBA" id="ARBA00022771"/>
    </source>
</evidence>
<evidence type="ECO:0000313" key="10">
    <source>
        <dbReference type="Proteomes" id="UP000774326"/>
    </source>
</evidence>
<dbReference type="InterPro" id="IPR036236">
    <property type="entry name" value="Znf_C2H2_sf"/>
</dbReference>
<dbReference type="PANTHER" id="PTHR24396:SF19">
    <property type="entry name" value="FI01119P"/>
    <property type="match status" value="1"/>
</dbReference>
<evidence type="ECO:0000256" key="7">
    <source>
        <dbReference type="SAM" id="MobiDB-lite"/>
    </source>
</evidence>
<dbReference type="InterPro" id="IPR051643">
    <property type="entry name" value="Transcr_Reg_ZincFinger"/>
</dbReference>
<evidence type="ECO:0000256" key="2">
    <source>
        <dbReference type="ARBA" id="ARBA00022723"/>
    </source>
</evidence>
<evidence type="ECO:0000313" key="9">
    <source>
        <dbReference type="EMBL" id="KAH3680447.1"/>
    </source>
</evidence>
<dbReference type="PROSITE" id="PS50157">
    <property type="entry name" value="ZINC_FINGER_C2H2_2"/>
    <property type="match status" value="1"/>
</dbReference>
<evidence type="ECO:0000256" key="1">
    <source>
        <dbReference type="ARBA" id="ARBA00004123"/>
    </source>
</evidence>
<dbReference type="AlphaFoldDB" id="A0A9P8PXQ0"/>
<comment type="subcellular location">
    <subcellularLocation>
        <location evidence="1">Nucleus</location>
    </subcellularLocation>
</comment>
<dbReference type="PROSITE" id="PS00028">
    <property type="entry name" value="ZINC_FINGER_C2H2_1"/>
    <property type="match status" value="1"/>
</dbReference>
<gene>
    <name evidence="9" type="ORF">WICPIJ_008276</name>
</gene>
<dbReference type="SMART" id="SM00355">
    <property type="entry name" value="ZnF_C2H2"/>
    <property type="match status" value="2"/>
</dbReference>
<feature type="region of interest" description="Disordered" evidence="7">
    <location>
        <begin position="29"/>
        <end position="80"/>
    </location>
</feature>
<keyword evidence="10" id="KW-1185">Reference proteome</keyword>
<accession>A0A9P8PXQ0</accession>
<evidence type="ECO:0000256" key="4">
    <source>
        <dbReference type="ARBA" id="ARBA00022833"/>
    </source>
</evidence>
<reference evidence="9" key="1">
    <citation type="journal article" date="2021" name="Open Biol.">
        <title>Shared evolutionary footprints suggest mitochondrial oxidative damage underlies multiple complex I losses in fungi.</title>
        <authorList>
            <person name="Schikora-Tamarit M.A."/>
            <person name="Marcet-Houben M."/>
            <person name="Nosek J."/>
            <person name="Gabaldon T."/>
        </authorList>
    </citation>
    <scope>NUCLEOTIDE SEQUENCE</scope>
    <source>
        <strain evidence="9">CBS2887</strain>
    </source>
</reference>
<dbReference type="GO" id="GO:0008270">
    <property type="term" value="F:zinc ion binding"/>
    <property type="evidence" value="ECO:0007669"/>
    <property type="project" value="UniProtKB-KW"/>
</dbReference>
<keyword evidence="2" id="KW-0479">Metal-binding</keyword>
<dbReference type="InterPro" id="IPR013087">
    <property type="entry name" value="Znf_C2H2_type"/>
</dbReference>
<dbReference type="PANTHER" id="PTHR24396">
    <property type="entry name" value="ZINC FINGER PROTEIN"/>
    <property type="match status" value="1"/>
</dbReference>
<evidence type="ECO:0000256" key="6">
    <source>
        <dbReference type="PROSITE-ProRule" id="PRU00042"/>
    </source>
</evidence>
<dbReference type="Pfam" id="PF00096">
    <property type="entry name" value="zf-C2H2"/>
    <property type="match status" value="1"/>
</dbReference>
<protein>
    <recommendedName>
        <fullName evidence="8">C2H2-type domain-containing protein</fullName>
    </recommendedName>
</protein>
<feature type="compositionally biased region" description="Low complexity" evidence="7">
    <location>
        <begin position="29"/>
        <end position="38"/>
    </location>
</feature>
<dbReference type="EMBL" id="JAEUBG010004734">
    <property type="protein sequence ID" value="KAH3680447.1"/>
    <property type="molecule type" value="Genomic_DNA"/>
</dbReference>
<keyword evidence="3 6" id="KW-0863">Zinc-finger</keyword>